<dbReference type="PANTHER" id="PTHR30535:SF34">
    <property type="entry name" value="MOLYBDATE-BINDING PROTEIN MOLA"/>
    <property type="match status" value="1"/>
</dbReference>
<dbReference type="Proteomes" id="UP000595278">
    <property type="component" value="Chromosome"/>
</dbReference>
<keyword evidence="4" id="KW-1185">Reference proteome</keyword>
<dbReference type="PROSITE" id="PS50983">
    <property type="entry name" value="FE_B12_PBP"/>
    <property type="match status" value="1"/>
</dbReference>
<dbReference type="RefSeq" id="WP_201090920.1">
    <property type="nucleotide sequence ID" value="NZ_CP067393.1"/>
</dbReference>
<evidence type="ECO:0000259" key="2">
    <source>
        <dbReference type="PROSITE" id="PS50983"/>
    </source>
</evidence>
<gene>
    <name evidence="3" type="ORF">JHT90_11030</name>
</gene>
<dbReference type="InterPro" id="IPR002491">
    <property type="entry name" value="ABC_transptr_periplasmic_BD"/>
</dbReference>
<dbReference type="InterPro" id="IPR050902">
    <property type="entry name" value="ABC_Transporter_SBP"/>
</dbReference>
<dbReference type="KEGG" id="eaz:JHT90_11030"/>
<organism evidence="3 4">
    <name type="scientific">Entomomonas asaccharolytica</name>
    <dbReference type="NCBI Taxonomy" id="2785331"/>
    <lineage>
        <taxon>Bacteria</taxon>
        <taxon>Pseudomonadati</taxon>
        <taxon>Pseudomonadota</taxon>
        <taxon>Gammaproteobacteria</taxon>
        <taxon>Pseudomonadales</taxon>
        <taxon>Pseudomonadaceae</taxon>
        <taxon>Entomomonas</taxon>
    </lineage>
</organism>
<dbReference type="PANTHER" id="PTHR30535">
    <property type="entry name" value="VITAMIN B12-BINDING PROTEIN"/>
    <property type="match status" value="1"/>
</dbReference>
<evidence type="ECO:0000313" key="3">
    <source>
        <dbReference type="EMBL" id="QQP84924.1"/>
    </source>
</evidence>
<proteinExistence type="predicted"/>
<keyword evidence="1" id="KW-0732">Signal</keyword>
<name>A0A974NEB7_9GAMM</name>
<evidence type="ECO:0000313" key="4">
    <source>
        <dbReference type="Proteomes" id="UP000595278"/>
    </source>
</evidence>
<protein>
    <submittedName>
        <fullName evidence="3">ABC transporter substrate-binding protein</fullName>
    </submittedName>
</protein>
<feature type="chain" id="PRO_5037306754" evidence="1">
    <location>
        <begin position="26"/>
        <end position="375"/>
    </location>
</feature>
<dbReference type="Gene3D" id="3.40.50.1980">
    <property type="entry name" value="Nitrogenase molybdenum iron protein domain"/>
    <property type="match status" value="2"/>
</dbReference>
<feature type="domain" description="Fe/B12 periplasmic-binding" evidence="2">
    <location>
        <begin position="44"/>
        <end position="346"/>
    </location>
</feature>
<dbReference type="CDD" id="cd01139">
    <property type="entry name" value="TroA_f"/>
    <property type="match status" value="1"/>
</dbReference>
<accession>A0A974NEB7</accession>
<dbReference type="AlphaFoldDB" id="A0A974NEB7"/>
<dbReference type="EMBL" id="CP067393">
    <property type="protein sequence ID" value="QQP84924.1"/>
    <property type="molecule type" value="Genomic_DNA"/>
</dbReference>
<sequence length="375" mass="41275">MSKFLKIQCACLFASVFAFSTIVQAETITDVAGRTVEIPNKVDRVLLGEGRMLYSMAILDKDNPTKRIVGWQGELKSSDVNGYNAYLKKFPTIKDIPLIGQTSEASVNPETVMALQPDIAIFGIAGHGPGVTNPLVEKLQSAGVPVVFIDFRQYPMKNTIPSIKILGKVLHREEAANKYLAFYEKHLNRIQERVAKIPANERTTVFIEMLPEVKSPTCCHTAGKGNFGEFIEAAGGHNIAADILPAVIGEISLEHVISVDPKVYIMSGTATNDAKLGLKAGQGVTQQNAAQSLKRLTTRTGVNALTAVASIDNTHGIWHNFYNSPYNIIAIEAFAKWFYPDLFKDVDVQETFNELQEFLPVDIQGTYWVDLRDAS</sequence>
<evidence type="ECO:0000256" key="1">
    <source>
        <dbReference type="SAM" id="SignalP"/>
    </source>
</evidence>
<dbReference type="Pfam" id="PF01497">
    <property type="entry name" value="Peripla_BP_2"/>
    <property type="match status" value="1"/>
</dbReference>
<reference evidence="3 4" key="1">
    <citation type="submission" date="2021-01" db="EMBL/GenBank/DDBJ databases">
        <title>Entomomonas sp. F2A isolated from a house cricket (Acheta domesticus).</title>
        <authorList>
            <person name="Spergser J."/>
            <person name="Busse H.-J."/>
        </authorList>
    </citation>
    <scope>NUCLEOTIDE SEQUENCE [LARGE SCALE GENOMIC DNA]</scope>
    <source>
        <strain evidence="3 4">F2A</strain>
    </source>
</reference>
<dbReference type="SUPFAM" id="SSF53807">
    <property type="entry name" value="Helical backbone' metal receptor"/>
    <property type="match status" value="1"/>
</dbReference>
<feature type="signal peptide" evidence="1">
    <location>
        <begin position="1"/>
        <end position="25"/>
    </location>
</feature>